<organism evidence="1 2">
    <name type="scientific">Diphasiastrum complanatum</name>
    <name type="common">Issler's clubmoss</name>
    <name type="synonym">Lycopodium complanatum</name>
    <dbReference type="NCBI Taxonomy" id="34168"/>
    <lineage>
        <taxon>Eukaryota</taxon>
        <taxon>Viridiplantae</taxon>
        <taxon>Streptophyta</taxon>
        <taxon>Embryophyta</taxon>
        <taxon>Tracheophyta</taxon>
        <taxon>Lycopodiopsida</taxon>
        <taxon>Lycopodiales</taxon>
        <taxon>Lycopodiaceae</taxon>
        <taxon>Lycopodioideae</taxon>
        <taxon>Diphasiastrum</taxon>
    </lineage>
</organism>
<keyword evidence="2" id="KW-1185">Reference proteome</keyword>
<reference evidence="2" key="1">
    <citation type="journal article" date="2024" name="Proc. Natl. Acad. Sci. U.S.A.">
        <title>Extraordinary preservation of gene collinearity over three hundred million years revealed in homosporous lycophytes.</title>
        <authorList>
            <person name="Li C."/>
            <person name="Wickell D."/>
            <person name="Kuo L.Y."/>
            <person name="Chen X."/>
            <person name="Nie B."/>
            <person name="Liao X."/>
            <person name="Peng D."/>
            <person name="Ji J."/>
            <person name="Jenkins J."/>
            <person name="Williams M."/>
            <person name="Shu S."/>
            <person name="Plott C."/>
            <person name="Barry K."/>
            <person name="Rajasekar S."/>
            <person name="Grimwood J."/>
            <person name="Han X."/>
            <person name="Sun S."/>
            <person name="Hou Z."/>
            <person name="He W."/>
            <person name="Dai G."/>
            <person name="Sun C."/>
            <person name="Schmutz J."/>
            <person name="Leebens-Mack J.H."/>
            <person name="Li F.W."/>
            <person name="Wang L."/>
        </authorList>
    </citation>
    <scope>NUCLEOTIDE SEQUENCE [LARGE SCALE GENOMIC DNA]</scope>
    <source>
        <strain evidence="2">cv. PW_Plant_1</strain>
    </source>
</reference>
<accession>A0ACC2B9K0</accession>
<evidence type="ECO:0000313" key="2">
    <source>
        <dbReference type="Proteomes" id="UP001162992"/>
    </source>
</evidence>
<comment type="caution">
    <text evidence="1">The sequence shown here is derived from an EMBL/GenBank/DDBJ whole genome shotgun (WGS) entry which is preliminary data.</text>
</comment>
<proteinExistence type="predicted"/>
<name>A0ACC2B9K0_DIPCM</name>
<sequence>MGLRAALSDGSLLRIREFDSASDLQEVQELERRCEAGPNGSISLFADLLGDPLCRVRHFPVFTMLVAEAKLQIVGMIRAGVKDVVCGKTVYVRKRSSVSKMEFREEAPIYGRVGYVLGLRVSPSHRRMGIGQKLAEAIESWCKDRGAEYAYMATENDNDASVKLFIGKLGYRILRTPTILVHPVFQHARGIPSHIRLTKLSVNDSAILYRSVMLTRDFFPKDIDKVLASRLYAGTWIATLKADEPSGLRKLRGGEGISIRSAYDGNAQRLMDGVFKSWAVLSIWKCDEIFKLQVKGASLIVRSLAAMSRYMDRTLPWFEIPSFPNIFNSFGMQFLFGLHAEGDKSHELITALFWHAHNLAQQQKSQVIMSELGPSDPLIKTIPHWKVFSSADDLWCIKHLLDPPIKDAASLSTVSAAANSTSETVVDRVEHIEWSDSSPDSTIFVDPRDV</sequence>
<gene>
    <name evidence="1" type="ORF">O6H91_16G004600</name>
</gene>
<dbReference type="EMBL" id="CM055107">
    <property type="protein sequence ID" value="KAJ7526387.1"/>
    <property type="molecule type" value="Genomic_DNA"/>
</dbReference>
<protein>
    <submittedName>
        <fullName evidence="1">Uncharacterized protein</fullName>
    </submittedName>
</protein>
<evidence type="ECO:0000313" key="1">
    <source>
        <dbReference type="EMBL" id="KAJ7526387.1"/>
    </source>
</evidence>
<dbReference type="Proteomes" id="UP001162992">
    <property type="component" value="Chromosome 16"/>
</dbReference>